<proteinExistence type="predicted"/>
<sequence length="172" mass="19570">MFELAARTYPVAQAGLNFVLDRALELPRHSCLYLSGDNGAGKSTFLEHVLIPSLRKKHSLLYLAQDMELQQNTIRTTLALLGHDVPDSLADMAVAWVRTSGCRDTIILDEFDKYVSTEQLKALNLPGFDWVVQVSHLPRRERCTEFSHGFELAFERQEGTDVNVRLTQLWPR</sequence>
<evidence type="ECO:0008006" key="3">
    <source>
        <dbReference type="Google" id="ProtNLM"/>
    </source>
</evidence>
<dbReference type="InterPro" id="IPR027417">
    <property type="entry name" value="P-loop_NTPase"/>
</dbReference>
<organism evidence="1 2">
    <name type="scientific">Desulfomicrobium baculatum (strain DSM 4028 / VKM B-1378 / X)</name>
    <name type="common">Desulfovibrio baculatus</name>
    <dbReference type="NCBI Taxonomy" id="525897"/>
    <lineage>
        <taxon>Bacteria</taxon>
        <taxon>Pseudomonadati</taxon>
        <taxon>Thermodesulfobacteriota</taxon>
        <taxon>Desulfovibrionia</taxon>
        <taxon>Desulfovibrionales</taxon>
        <taxon>Desulfomicrobiaceae</taxon>
        <taxon>Desulfomicrobium</taxon>
    </lineage>
</organism>
<name>C7LTD6_DESBD</name>
<dbReference type="Gene3D" id="3.40.50.300">
    <property type="entry name" value="P-loop containing nucleotide triphosphate hydrolases"/>
    <property type="match status" value="1"/>
</dbReference>
<dbReference type="HOGENOM" id="CLU_1552806_0_0_7"/>
<keyword evidence="2" id="KW-1185">Reference proteome</keyword>
<dbReference type="OrthoDB" id="5470815at2"/>
<accession>C7LTD6</accession>
<gene>
    <name evidence="1" type="ordered locus">Dbac_1397</name>
</gene>
<evidence type="ECO:0000313" key="1">
    <source>
        <dbReference type="EMBL" id="ACU89493.1"/>
    </source>
</evidence>
<dbReference type="RefSeq" id="WP_015773587.1">
    <property type="nucleotide sequence ID" value="NC_013173.1"/>
</dbReference>
<dbReference type="STRING" id="525897.Dbac_1397"/>
<protein>
    <recommendedName>
        <fullName evidence="3">AAA+ ATPase domain-containing protein</fullName>
    </recommendedName>
</protein>
<dbReference type="EMBL" id="CP001629">
    <property type="protein sequence ID" value="ACU89493.1"/>
    <property type="molecule type" value="Genomic_DNA"/>
</dbReference>
<dbReference type="SUPFAM" id="SSF52540">
    <property type="entry name" value="P-loop containing nucleoside triphosphate hydrolases"/>
    <property type="match status" value="1"/>
</dbReference>
<reference evidence="1 2" key="1">
    <citation type="journal article" date="2009" name="Stand. Genomic Sci.">
        <title>Complete genome sequence of Desulfomicrobium baculatum type strain (X).</title>
        <authorList>
            <person name="Copeland A."/>
            <person name="Spring S."/>
            <person name="Goker M."/>
            <person name="Schneider S."/>
            <person name="Lapidus A."/>
            <person name="Del Rio T.G."/>
            <person name="Tice H."/>
            <person name="Cheng J.F."/>
            <person name="Chen F."/>
            <person name="Nolan M."/>
            <person name="Bruce D."/>
            <person name="Goodwin L."/>
            <person name="Pitluck S."/>
            <person name="Ivanova N."/>
            <person name="Mavrommatis K."/>
            <person name="Ovchinnikova G."/>
            <person name="Pati A."/>
            <person name="Chen A."/>
            <person name="Palaniappan K."/>
            <person name="Land M."/>
            <person name="Hauser L."/>
            <person name="Chang Y.J."/>
            <person name="Jeffries C.C."/>
            <person name="Meincke L."/>
            <person name="Sims D."/>
            <person name="Brettin T."/>
            <person name="Detter J.C."/>
            <person name="Han C."/>
            <person name="Chain P."/>
            <person name="Bristow J."/>
            <person name="Eisen J.A."/>
            <person name="Markowitz V."/>
            <person name="Hugenholtz P."/>
            <person name="Kyrpides N.C."/>
            <person name="Klenk H.P."/>
            <person name="Lucas S."/>
        </authorList>
    </citation>
    <scope>NUCLEOTIDE SEQUENCE [LARGE SCALE GENOMIC DNA]</scope>
    <source>
        <strain evidence="2">DSM 4028 / VKM B-1378 / X</strain>
    </source>
</reference>
<dbReference type="AlphaFoldDB" id="C7LTD6"/>
<dbReference type="Proteomes" id="UP000002216">
    <property type="component" value="Chromosome"/>
</dbReference>
<evidence type="ECO:0000313" key="2">
    <source>
        <dbReference type="Proteomes" id="UP000002216"/>
    </source>
</evidence>
<dbReference type="KEGG" id="dba:Dbac_1397"/>